<proteinExistence type="inferred from homology"/>
<dbReference type="InterPro" id="IPR003593">
    <property type="entry name" value="AAA+_ATPase"/>
</dbReference>
<dbReference type="RefSeq" id="WP_242952755.1">
    <property type="nucleotide sequence ID" value="NZ_FOGJ01000021.1"/>
</dbReference>
<evidence type="ECO:0000256" key="8">
    <source>
        <dbReference type="ARBA" id="ARBA00022967"/>
    </source>
</evidence>
<dbReference type="PROSITE" id="PS00211">
    <property type="entry name" value="ABC_TRANSPORTER_1"/>
    <property type="match status" value="2"/>
</dbReference>
<dbReference type="InterPro" id="IPR050095">
    <property type="entry name" value="ECF_ABC_transporter_ATP-bd"/>
</dbReference>
<evidence type="ECO:0000313" key="13">
    <source>
        <dbReference type="Proteomes" id="UP000182584"/>
    </source>
</evidence>
<comment type="function">
    <text evidence="10">Probably part of an ABC transporter complex. Responsible for energy coupling to the transport system.</text>
</comment>
<dbReference type="InterPro" id="IPR027417">
    <property type="entry name" value="P-loop_NTPase"/>
</dbReference>
<dbReference type="CDD" id="cd03225">
    <property type="entry name" value="ABC_cobalt_CbiO_domain1"/>
    <property type="match status" value="1"/>
</dbReference>
<keyword evidence="3" id="KW-0813">Transport</keyword>
<keyword evidence="8" id="KW-1278">Translocase</keyword>
<evidence type="ECO:0000256" key="3">
    <source>
        <dbReference type="ARBA" id="ARBA00022448"/>
    </source>
</evidence>
<keyword evidence="6" id="KW-0547">Nucleotide-binding</keyword>
<evidence type="ECO:0000256" key="5">
    <source>
        <dbReference type="ARBA" id="ARBA00022737"/>
    </source>
</evidence>
<evidence type="ECO:0000256" key="9">
    <source>
        <dbReference type="ARBA" id="ARBA00023136"/>
    </source>
</evidence>
<evidence type="ECO:0000259" key="11">
    <source>
        <dbReference type="PROSITE" id="PS50893"/>
    </source>
</evidence>
<dbReference type="PANTHER" id="PTHR43553:SF23">
    <property type="entry name" value="ABC TRANSPORTER ATP-BINDING COMPONENT"/>
    <property type="match status" value="1"/>
</dbReference>
<protein>
    <submittedName>
        <fullName evidence="12">Energy-coupling factor transport system ATP-binding protein</fullName>
    </submittedName>
</protein>
<evidence type="ECO:0000256" key="4">
    <source>
        <dbReference type="ARBA" id="ARBA00022475"/>
    </source>
</evidence>
<dbReference type="GO" id="GO:0042626">
    <property type="term" value="F:ATPase-coupled transmembrane transporter activity"/>
    <property type="evidence" value="ECO:0007669"/>
    <property type="project" value="TreeGrafter"/>
</dbReference>
<dbReference type="InterPro" id="IPR015856">
    <property type="entry name" value="ABC_transpr_CbiO/EcfA_su"/>
</dbReference>
<evidence type="ECO:0000256" key="7">
    <source>
        <dbReference type="ARBA" id="ARBA00022840"/>
    </source>
</evidence>
<dbReference type="PROSITE" id="PS50893">
    <property type="entry name" value="ABC_TRANSPORTER_2"/>
    <property type="match status" value="2"/>
</dbReference>
<accession>A0A1H9V7H5</accession>
<keyword evidence="5" id="KW-0677">Repeat</keyword>
<keyword evidence="9" id="KW-0472">Membrane</keyword>
<dbReference type="InterPro" id="IPR017871">
    <property type="entry name" value="ABC_transporter-like_CS"/>
</dbReference>
<sequence length="462" mass="51680">MNIEFRNVSFSYPDTTAGTLQNISFSIKKGEFILLAGESGCGKTTVTRIINGLIPSFYGSEITGEVLLDGKNISDYKSYELSDMVGSVFQNPKTQFFNVDTDSEITFGLENAGEDRQIINDTLEKVTSELNISNLRNRDIFKLSGGEKQKIAFASAYATDPEIFLLDEPSANLDTAGIIGLKECLGKIKKKGATVIIAEHRLYYLSELVDRVLYLKNGKIDKVIDGDEFRKMNKDSLNAMNLRSNRYVKADKADNRDLSVDFKRGLRIKNISVEYKDKKVLDNVNMDFVPGKIYCITGHNGAGKSTLLRSICGLLPVTQGEILIDGVKTNRKTLKQKSFMVMQDVNYQLFADSVINECTFGVKKAAELKVKEILGEMGLLYYKDRHPNTLSGGQKQRLAIAVSLMMDKDILLFDEPTSGLDYRNMILCSDFLKNLAAKGKIIIVVTHDEEFMNCCCESEYQL</sequence>
<dbReference type="SMART" id="SM00382">
    <property type="entry name" value="AAA"/>
    <property type="match status" value="2"/>
</dbReference>
<name>A0A1H9V7H5_BUTFI</name>
<dbReference type="SUPFAM" id="SSF52540">
    <property type="entry name" value="P-loop containing nucleoside triphosphate hydrolases"/>
    <property type="match status" value="2"/>
</dbReference>
<evidence type="ECO:0000256" key="10">
    <source>
        <dbReference type="ARBA" id="ARBA00025157"/>
    </source>
</evidence>
<feature type="domain" description="ABC transporter" evidence="11">
    <location>
        <begin position="3"/>
        <end position="242"/>
    </location>
</feature>
<comment type="similarity">
    <text evidence="2">Belongs to the ABC transporter superfamily.</text>
</comment>
<dbReference type="EMBL" id="FOGJ01000021">
    <property type="protein sequence ID" value="SES17197.1"/>
    <property type="molecule type" value="Genomic_DNA"/>
</dbReference>
<dbReference type="PANTHER" id="PTHR43553">
    <property type="entry name" value="HEAVY METAL TRANSPORTER"/>
    <property type="match status" value="1"/>
</dbReference>
<dbReference type="Proteomes" id="UP000182584">
    <property type="component" value="Unassembled WGS sequence"/>
</dbReference>
<keyword evidence="7 12" id="KW-0067">ATP-binding</keyword>
<evidence type="ECO:0000313" key="12">
    <source>
        <dbReference type="EMBL" id="SES17197.1"/>
    </source>
</evidence>
<evidence type="ECO:0000256" key="1">
    <source>
        <dbReference type="ARBA" id="ARBA00004202"/>
    </source>
</evidence>
<dbReference type="GO" id="GO:0043190">
    <property type="term" value="C:ATP-binding cassette (ABC) transporter complex"/>
    <property type="evidence" value="ECO:0007669"/>
    <property type="project" value="TreeGrafter"/>
</dbReference>
<dbReference type="GO" id="GO:0005524">
    <property type="term" value="F:ATP binding"/>
    <property type="evidence" value="ECO:0007669"/>
    <property type="project" value="UniProtKB-KW"/>
</dbReference>
<reference evidence="12 13" key="1">
    <citation type="submission" date="2016-10" db="EMBL/GenBank/DDBJ databases">
        <authorList>
            <person name="de Groot N.N."/>
        </authorList>
    </citation>
    <scope>NUCLEOTIDE SEQUENCE [LARGE SCALE GENOMIC DNA]</scope>
    <source>
        <strain evidence="12 13">AR40</strain>
    </source>
</reference>
<dbReference type="AlphaFoldDB" id="A0A1H9V7H5"/>
<dbReference type="Gene3D" id="3.40.50.300">
    <property type="entry name" value="P-loop containing nucleotide triphosphate hydrolases"/>
    <property type="match status" value="2"/>
</dbReference>
<evidence type="ECO:0000256" key="2">
    <source>
        <dbReference type="ARBA" id="ARBA00005417"/>
    </source>
</evidence>
<gene>
    <name evidence="12" type="ORF">SAMN04487884_12158</name>
</gene>
<comment type="subcellular location">
    <subcellularLocation>
        <location evidence="1">Cell membrane</location>
        <topology evidence="1">Peripheral membrane protein</topology>
    </subcellularLocation>
</comment>
<dbReference type="Pfam" id="PF00005">
    <property type="entry name" value="ABC_tran"/>
    <property type="match status" value="2"/>
</dbReference>
<organism evidence="12 13">
    <name type="scientific">Butyrivibrio fibrisolvens</name>
    <dbReference type="NCBI Taxonomy" id="831"/>
    <lineage>
        <taxon>Bacteria</taxon>
        <taxon>Bacillati</taxon>
        <taxon>Bacillota</taxon>
        <taxon>Clostridia</taxon>
        <taxon>Lachnospirales</taxon>
        <taxon>Lachnospiraceae</taxon>
        <taxon>Butyrivibrio</taxon>
    </lineage>
</organism>
<keyword evidence="4" id="KW-1003">Cell membrane</keyword>
<evidence type="ECO:0000256" key="6">
    <source>
        <dbReference type="ARBA" id="ARBA00022741"/>
    </source>
</evidence>
<dbReference type="GO" id="GO:0016887">
    <property type="term" value="F:ATP hydrolysis activity"/>
    <property type="evidence" value="ECO:0007669"/>
    <property type="project" value="InterPro"/>
</dbReference>
<dbReference type="InterPro" id="IPR003439">
    <property type="entry name" value="ABC_transporter-like_ATP-bd"/>
</dbReference>
<feature type="domain" description="ABC transporter" evidence="11">
    <location>
        <begin position="266"/>
        <end position="462"/>
    </location>
</feature>